<accession>A0A2M7GBB4</accession>
<keyword evidence="3" id="KW-0436">Ligase</keyword>
<dbReference type="InterPro" id="IPR036046">
    <property type="entry name" value="Acylphosphatase-like_dom_sf"/>
</dbReference>
<dbReference type="InterPro" id="IPR041440">
    <property type="entry name" value="HypF_C"/>
</dbReference>
<keyword evidence="5" id="KW-0863">Zinc-finger</keyword>
<dbReference type="Gene3D" id="3.30.110.120">
    <property type="match status" value="1"/>
</dbReference>
<evidence type="ECO:0000259" key="10">
    <source>
        <dbReference type="PROSITE" id="PS51160"/>
    </source>
</evidence>
<keyword evidence="6" id="KW-0862">Zinc</keyword>
<comment type="catalytic activity">
    <reaction evidence="9">
        <text>an acyl phosphate + H2O = a carboxylate + phosphate + H(+)</text>
        <dbReference type="Rhea" id="RHEA:14965"/>
        <dbReference type="ChEBI" id="CHEBI:15377"/>
        <dbReference type="ChEBI" id="CHEBI:15378"/>
        <dbReference type="ChEBI" id="CHEBI:29067"/>
        <dbReference type="ChEBI" id="CHEBI:43474"/>
        <dbReference type="ChEBI" id="CHEBI:59918"/>
        <dbReference type="EC" id="3.6.1.7"/>
    </reaction>
</comment>
<evidence type="ECO:0000313" key="13">
    <source>
        <dbReference type="Proteomes" id="UP000231019"/>
    </source>
</evidence>
<dbReference type="InterPro" id="IPR006070">
    <property type="entry name" value="Sua5-like_dom"/>
</dbReference>
<organism evidence="12 13">
    <name type="scientific">bacterium (Candidatus Blackallbacteria) CG17_big_fil_post_rev_8_21_14_2_50_48_46</name>
    <dbReference type="NCBI Taxonomy" id="2014261"/>
    <lineage>
        <taxon>Bacteria</taxon>
        <taxon>Candidatus Blackallbacteria</taxon>
    </lineage>
</organism>
<dbReference type="InterPro" id="IPR055128">
    <property type="entry name" value="HypF_C_2"/>
</dbReference>
<keyword evidence="12" id="KW-0808">Transferase</keyword>
<evidence type="ECO:0000313" key="12">
    <source>
        <dbReference type="EMBL" id="PIW19482.1"/>
    </source>
</evidence>
<name>A0A2M7GBB4_9BACT</name>
<feature type="domain" description="Acylphosphatase-like" evidence="10">
    <location>
        <begin position="5"/>
        <end position="91"/>
    </location>
</feature>
<feature type="active site" evidence="9">
    <location>
        <position position="20"/>
    </location>
</feature>
<dbReference type="PROSITE" id="PS51160">
    <property type="entry name" value="ACYLPHOSPHATASE_3"/>
    <property type="match status" value="1"/>
</dbReference>
<evidence type="ECO:0000256" key="7">
    <source>
        <dbReference type="ARBA" id="ARBA00048220"/>
    </source>
</evidence>
<dbReference type="Gene3D" id="3.30.420.360">
    <property type="match status" value="1"/>
</dbReference>
<dbReference type="InterPro" id="IPR001792">
    <property type="entry name" value="Acylphosphatase-like_dom"/>
</dbReference>
<dbReference type="PANTHER" id="PTHR42959:SF1">
    <property type="entry name" value="CARBAMOYLTRANSFERASE HYPF"/>
    <property type="match status" value="1"/>
</dbReference>
<dbReference type="PIRSF" id="PIRSF006256">
    <property type="entry name" value="CMPcnvr_hdrg_mat"/>
    <property type="match status" value="1"/>
</dbReference>
<dbReference type="NCBIfam" id="TIGR00143">
    <property type="entry name" value="hypF"/>
    <property type="match status" value="1"/>
</dbReference>
<evidence type="ECO:0000256" key="4">
    <source>
        <dbReference type="ARBA" id="ARBA00022723"/>
    </source>
</evidence>
<gene>
    <name evidence="12" type="primary">hypF</name>
    <name evidence="12" type="ORF">COW36_01185</name>
</gene>
<reference evidence="12 13" key="1">
    <citation type="submission" date="2017-09" db="EMBL/GenBank/DDBJ databases">
        <title>Depth-based differentiation of microbial function through sediment-hosted aquifers and enrichment of novel symbionts in the deep terrestrial subsurface.</title>
        <authorList>
            <person name="Probst A.J."/>
            <person name="Ladd B."/>
            <person name="Jarett J.K."/>
            <person name="Geller-Mcgrath D.E."/>
            <person name="Sieber C.M."/>
            <person name="Emerson J.B."/>
            <person name="Anantharaman K."/>
            <person name="Thomas B.C."/>
            <person name="Malmstrom R."/>
            <person name="Stieglmeier M."/>
            <person name="Klingl A."/>
            <person name="Woyke T."/>
            <person name="Ryan C.M."/>
            <person name="Banfield J.F."/>
        </authorList>
    </citation>
    <scope>NUCLEOTIDE SEQUENCE [LARGE SCALE GENOMIC DNA]</scope>
    <source>
        <strain evidence="12">CG17_big_fil_post_rev_8_21_14_2_50_48_46</strain>
    </source>
</reference>
<dbReference type="PROSITE" id="PS51163">
    <property type="entry name" value="YRDC"/>
    <property type="match status" value="1"/>
</dbReference>
<evidence type="ECO:0000256" key="8">
    <source>
        <dbReference type="PIRNR" id="PIRNR006256"/>
    </source>
</evidence>
<dbReference type="InterPro" id="IPR004421">
    <property type="entry name" value="Carbamoyltransferase_HypF"/>
</dbReference>
<dbReference type="GO" id="GO:0051604">
    <property type="term" value="P:protein maturation"/>
    <property type="evidence" value="ECO:0007669"/>
    <property type="project" value="TreeGrafter"/>
</dbReference>
<evidence type="ECO:0000256" key="1">
    <source>
        <dbReference type="ARBA" id="ARBA00004711"/>
    </source>
</evidence>
<evidence type="ECO:0000256" key="9">
    <source>
        <dbReference type="PROSITE-ProRule" id="PRU00520"/>
    </source>
</evidence>
<dbReference type="PANTHER" id="PTHR42959">
    <property type="entry name" value="CARBAMOYLTRANSFERASE"/>
    <property type="match status" value="1"/>
</dbReference>
<dbReference type="UniPathway" id="UPA00335"/>
<comment type="catalytic activity">
    <reaction evidence="7">
        <text>C-terminal L-cysteinyl-[HypE protein] + carbamoyl phosphate + ATP + H2O = C-terminal S-carboxamide-L-cysteinyl-[HypE protein] + AMP + phosphate + diphosphate + H(+)</text>
        <dbReference type="Rhea" id="RHEA:55636"/>
        <dbReference type="Rhea" id="RHEA-COMP:14247"/>
        <dbReference type="Rhea" id="RHEA-COMP:14392"/>
        <dbReference type="ChEBI" id="CHEBI:15377"/>
        <dbReference type="ChEBI" id="CHEBI:15378"/>
        <dbReference type="ChEBI" id="CHEBI:30616"/>
        <dbReference type="ChEBI" id="CHEBI:33019"/>
        <dbReference type="ChEBI" id="CHEBI:43474"/>
        <dbReference type="ChEBI" id="CHEBI:58228"/>
        <dbReference type="ChEBI" id="CHEBI:76913"/>
        <dbReference type="ChEBI" id="CHEBI:139126"/>
        <dbReference type="ChEBI" id="CHEBI:456215"/>
    </reaction>
</comment>
<sequence length="768" mass="84402">MPLQRQRIELRGLVQGLGFRPFVYRLAQEHGLAGWVLNRSEGVLIEAEGPSSVLASFIEALNSQRPPLSVLTEISTELLPCLGETHFQILPSPTNSTETEAWILPDLATCAACVQDLFEAGNRRFRYPFTNCTYCGPRYTIIQSLPYDRPRTSMQSFAMCPDCEAEYRDPGDRRFHAQPIACPSCGPQLSLWNPLGEVIAEREAALQASEKALQAGQILALKGLGGFQLLVDARNAEAVARLRTAKQREAKPLALMMQDLIQVKAYCQVSAEEAALLTGPQAPIVLLERLKKQNLAPNLTQTLNPRLGIMLPTTPLHHLLLKDLGFPLVATSGNLSDEPLCTEEQEALVRLQAIADLFLVHNRPILRPVDDSVVHVIAGQPTQLRRARGYAPLPLAVPAIQAPLLALGGHLKNTLALSRKGQVFLSQHLGDLDSPSSQNQYRHHLHTLPKLLGIEPEALACDTHPDYFSSQQAERIALPRIQVQHHLAHVQAVMAEHGLNAPLLGMAWDGLGLGTDQTLWGGEALELLPTGWQRKAWLRPFDFAGGEKALRKPAYIALGLLHSLWGEEIWERSELAPLQALKTSERKLLKQALASPELCQTTSSIGRLFDALASLLDLRQSCSFEGEAAIELEFLAQSWSGSAEPWPIPLQFSKDGWIANPEPLLIALLADLQLNLPKPLLAARFHASLVQLLLNLAQNSGLETVVLSGGCFQNRLLLTQAIQILQRAGFKVYWPQQVPANDGSLALGQILALHTKRKETAHVSGHSR</sequence>
<dbReference type="Gene3D" id="3.30.420.40">
    <property type="match status" value="1"/>
</dbReference>
<dbReference type="InterPro" id="IPR011125">
    <property type="entry name" value="Znf_HypF"/>
</dbReference>
<dbReference type="Pfam" id="PF17788">
    <property type="entry name" value="HypF_C"/>
    <property type="match status" value="1"/>
</dbReference>
<evidence type="ECO:0000256" key="2">
    <source>
        <dbReference type="ARBA" id="ARBA00008097"/>
    </source>
</evidence>
<dbReference type="GO" id="GO:0016743">
    <property type="term" value="F:carboxyl- or carbamoyltransferase activity"/>
    <property type="evidence" value="ECO:0007669"/>
    <property type="project" value="UniProtKB-UniRule"/>
</dbReference>
<evidence type="ECO:0000256" key="6">
    <source>
        <dbReference type="ARBA" id="ARBA00022833"/>
    </source>
</evidence>
<dbReference type="SUPFAM" id="SSF55821">
    <property type="entry name" value="YrdC/RibB"/>
    <property type="match status" value="1"/>
</dbReference>
<comment type="similarity">
    <text evidence="2 8">Belongs to the carbamoyltransferase HypF family.</text>
</comment>
<dbReference type="Proteomes" id="UP000231019">
    <property type="component" value="Unassembled WGS sequence"/>
</dbReference>
<feature type="active site" evidence="9">
    <location>
        <position position="38"/>
    </location>
</feature>
<keyword evidence="9" id="KW-0378">Hydrolase</keyword>
<feature type="domain" description="YrdC-like" evidence="11">
    <location>
        <begin position="203"/>
        <end position="389"/>
    </location>
</feature>
<comment type="caution">
    <text evidence="12">The sequence shown here is derived from an EMBL/GenBank/DDBJ whole genome shotgun (WGS) entry which is preliminary data.</text>
</comment>
<dbReference type="Pfam" id="PF00708">
    <property type="entry name" value="Acylphosphatase"/>
    <property type="match status" value="1"/>
</dbReference>
<dbReference type="EMBL" id="PFFQ01000004">
    <property type="protein sequence ID" value="PIW19482.1"/>
    <property type="molecule type" value="Genomic_DNA"/>
</dbReference>
<proteinExistence type="inferred from homology"/>
<evidence type="ECO:0000256" key="3">
    <source>
        <dbReference type="ARBA" id="ARBA00022598"/>
    </source>
</evidence>
<dbReference type="Pfam" id="PF07503">
    <property type="entry name" value="zf-HYPF"/>
    <property type="match status" value="2"/>
</dbReference>
<dbReference type="GO" id="GO:0003998">
    <property type="term" value="F:acylphosphatase activity"/>
    <property type="evidence" value="ECO:0007669"/>
    <property type="project" value="UniProtKB-EC"/>
</dbReference>
<dbReference type="Pfam" id="PF22521">
    <property type="entry name" value="HypF_C_2"/>
    <property type="match status" value="1"/>
</dbReference>
<dbReference type="GO" id="GO:0008270">
    <property type="term" value="F:zinc ion binding"/>
    <property type="evidence" value="ECO:0007669"/>
    <property type="project" value="UniProtKB-KW"/>
</dbReference>
<dbReference type="SUPFAM" id="SSF54975">
    <property type="entry name" value="Acylphosphatase/BLUF domain-like"/>
    <property type="match status" value="1"/>
</dbReference>
<evidence type="ECO:0000259" key="11">
    <source>
        <dbReference type="PROSITE" id="PS51163"/>
    </source>
</evidence>
<dbReference type="GO" id="GO:0003725">
    <property type="term" value="F:double-stranded RNA binding"/>
    <property type="evidence" value="ECO:0007669"/>
    <property type="project" value="InterPro"/>
</dbReference>
<protein>
    <recommendedName>
        <fullName evidence="8">Carbamoyltransferase</fullName>
        <ecNumber evidence="8">6.2.-.-</ecNumber>
    </recommendedName>
</protein>
<dbReference type="EC" id="6.2.-.-" evidence="8"/>
<dbReference type="InterPro" id="IPR017945">
    <property type="entry name" value="DHBP_synth_RibB-like_a/b_dom"/>
</dbReference>
<dbReference type="InterPro" id="IPR051060">
    <property type="entry name" value="Carbamoyltrans_HypF-like"/>
</dbReference>
<comment type="pathway">
    <text evidence="1">Protein modification; [NiFe] hydrogenase maturation.</text>
</comment>
<keyword evidence="4" id="KW-0479">Metal-binding</keyword>
<evidence type="ECO:0000256" key="5">
    <source>
        <dbReference type="ARBA" id="ARBA00022771"/>
    </source>
</evidence>
<dbReference type="AlphaFoldDB" id="A0A2M7GBB4"/>
<dbReference type="GO" id="GO:0016874">
    <property type="term" value="F:ligase activity"/>
    <property type="evidence" value="ECO:0007669"/>
    <property type="project" value="UniProtKB-UniRule"/>
</dbReference>
<dbReference type="Gene3D" id="3.90.870.50">
    <property type="match status" value="1"/>
</dbReference>
<dbReference type="Pfam" id="PF01300">
    <property type="entry name" value="Sua5_yciO_yrdC"/>
    <property type="match status" value="1"/>
</dbReference>